<gene>
    <name evidence="2" type="ORF">B9Q02_07230</name>
</gene>
<dbReference type="Proteomes" id="UP000240569">
    <property type="component" value="Unassembled WGS sequence"/>
</dbReference>
<dbReference type="AlphaFoldDB" id="A0A2R6AFU1"/>
<feature type="domain" description="Probable transposase IS891/IS1136/IS1341" evidence="1">
    <location>
        <begin position="163"/>
        <end position="274"/>
    </location>
</feature>
<reference evidence="2 3" key="1">
    <citation type="submission" date="2017-04" db="EMBL/GenBank/DDBJ databases">
        <title>Novel microbial lineages endemic to geothermal iron-oxide mats fill important gaps in the evolutionary history of Archaea.</title>
        <authorList>
            <person name="Jay Z.J."/>
            <person name="Beam J.P."/>
            <person name="Dlakic M."/>
            <person name="Rusch D.B."/>
            <person name="Kozubal M.A."/>
            <person name="Inskeep W.P."/>
        </authorList>
    </citation>
    <scope>NUCLEOTIDE SEQUENCE [LARGE SCALE GENOMIC DNA]</scope>
    <source>
        <strain evidence="2">BE_D</strain>
    </source>
</reference>
<dbReference type="Pfam" id="PF01385">
    <property type="entry name" value="OrfB_IS605"/>
    <property type="match status" value="1"/>
</dbReference>
<evidence type="ECO:0000313" key="3">
    <source>
        <dbReference type="Proteomes" id="UP000240569"/>
    </source>
</evidence>
<evidence type="ECO:0000313" key="2">
    <source>
        <dbReference type="EMBL" id="PSN85226.1"/>
    </source>
</evidence>
<dbReference type="EMBL" id="NEXD01000040">
    <property type="protein sequence ID" value="PSN85226.1"/>
    <property type="molecule type" value="Genomic_DNA"/>
</dbReference>
<proteinExistence type="predicted"/>
<evidence type="ECO:0000259" key="1">
    <source>
        <dbReference type="Pfam" id="PF01385"/>
    </source>
</evidence>
<dbReference type="InterPro" id="IPR001959">
    <property type="entry name" value="Transposase"/>
</dbReference>
<accession>A0A2R6AFU1</accession>
<dbReference type="NCBIfam" id="NF040570">
    <property type="entry name" value="guided_TnpB"/>
    <property type="match status" value="1"/>
</dbReference>
<comment type="caution">
    <text evidence="2">The sequence shown here is derived from an EMBL/GenBank/DDBJ whole genome shotgun (WGS) entry which is preliminary data.</text>
</comment>
<name>A0A2R6AFU1_9ARCH</name>
<sequence>MKTQLEVACKLYNTLLHAEQEEYEENKRTMSKNELRQLALDLRKKNPEFQVLHSQVAQQVADRFYQARQRFFDGLANKPKKKKPHKFLSLVYPQSGWRLSNTREVGLGKNKKKRRARLYLSKIGFFTLVMHRVLPESQVSQVCVKLYPSGRNHVIFLVEEAEVEEEHSSGEGEPVEAVGVDLGLVRLATLSLDGRILENPRPLERSLDRVRLLQRALSRKRFLSNNWFKTKTRLAKEHEHVGDFRRDLFFKLGFLLSQEYDLLVLEDLNVQGLIQRGVTGKRRMRLYDSSFSELRAVLEWQF</sequence>
<organism evidence="2 3">
    <name type="scientific">Candidatus Marsarchaeota G1 archaeon BE_D</name>
    <dbReference type="NCBI Taxonomy" id="1978156"/>
    <lineage>
        <taxon>Archaea</taxon>
        <taxon>Candidatus Marsarchaeota</taxon>
        <taxon>Candidatus Marsarchaeota group 1</taxon>
    </lineage>
</organism>
<protein>
    <recommendedName>
        <fullName evidence="1">Probable transposase IS891/IS1136/IS1341 domain-containing protein</fullName>
    </recommendedName>
</protein>